<keyword evidence="3" id="KW-1185">Reference proteome</keyword>
<gene>
    <name evidence="2" type="ORF">DCAR_0519161</name>
</gene>
<keyword evidence="1" id="KW-0175">Coiled coil</keyword>
<name>A0AAF0X4X5_DAUCS</name>
<dbReference type="KEGG" id="dcr:108221253"/>
<dbReference type="InterPro" id="IPR004320">
    <property type="entry name" value="BPS1_pln"/>
</dbReference>
<organism evidence="2 3">
    <name type="scientific">Daucus carota subsp. sativus</name>
    <name type="common">Carrot</name>
    <dbReference type="NCBI Taxonomy" id="79200"/>
    <lineage>
        <taxon>Eukaryota</taxon>
        <taxon>Viridiplantae</taxon>
        <taxon>Streptophyta</taxon>
        <taxon>Embryophyta</taxon>
        <taxon>Tracheophyta</taxon>
        <taxon>Spermatophyta</taxon>
        <taxon>Magnoliopsida</taxon>
        <taxon>eudicotyledons</taxon>
        <taxon>Gunneridae</taxon>
        <taxon>Pentapetalae</taxon>
        <taxon>asterids</taxon>
        <taxon>campanulids</taxon>
        <taxon>Apiales</taxon>
        <taxon>Apiaceae</taxon>
        <taxon>Apioideae</taxon>
        <taxon>Scandiceae</taxon>
        <taxon>Daucinae</taxon>
        <taxon>Daucus</taxon>
        <taxon>Daucus sect. Daucus</taxon>
    </lineage>
</organism>
<dbReference type="GO" id="GO:0048364">
    <property type="term" value="P:root development"/>
    <property type="evidence" value="ECO:0007669"/>
    <property type="project" value="InterPro"/>
</dbReference>
<dbReference type="Pfam" id="PF03087">
    <property type="entry name" value="BPS1"/>
    <property type="match status" value="1"/>
</dbReference>
<proteinExistence type="predicted"/>
<dbReference type="AlphaFoldDB" id="A0AAF0X4X5"/>
<dbReference type="PANTHER" id="PTHR33070:SF115">
    <property type="entry name" value="T23E18.15"/>
    <property type="match status" value="1"/>
</dbReference>
<reference evidence="2" key="2">
    <citation type="submission" date="2022-03" db="EMBL/GenBank/DDBJ databases">
        <title>Draft title - Genomic analysis of global carrot germplasm unveils the trajectory of domestication and the origin of high carotenoid orange carrot.</title>
        <authorList>
            <person name="Iorizzo M."/>
            <person name="Ellison S."/>
            <person name="Senalik D."/>
            <person name="Macko-Podgorni A."/>
            <person name="Grzebelus D."/>
            <person name="Bostan H."/>
            <person name="Rolling W."/>
            <person name="Curaba J."/>
            <person name="Simon P."/>
        </authorList>
    </citation>
    <scope>NUCLEOTIDE SEQUENCE</scope>
    <source>
        <tissue evidence="2">Leaf</tissue>
    </source>
</reference>
<accession>A0AAF0X4X5</accession>
<protein>
    <submittedName>
        <fullName evidence="2">Uncharacterized protein</fullName>
    </submittedName>
</protein>
<dbReference type="Proteomes" id="UP000077755">
    <property type="component" value="Chromosome 5"/>
</dbReference>
<evidence type="ECO:0000313" key="3">
    <source>
        <dbReference type="Proteomes" id="UP000077755"/>
    </source>
</evidence>
<reference evidence="2" key="1">
    <citation type="journal article" date="2016" name="Nat. Genet.">
        <title>A high-quality carrot genome assembly provides new insights into carotenoid accumulation and asterid genome evolution.</title>
        <authorList>
            <person name="Iorizzo M."/>
            <person name="Ellison S."/>
            <person name="Senalik D."/>
            <person name="Zeng P."/>
            <person name="Satapoomin P."/>
            <person name="Huang J."/>
            <person name="Bowman M."/>
            <person name="Iovene M."/>
            <person name="Sanseverino W."/>
            <person name="Cavagnaro P."/>
            <person name="Yildiz M."/>
            <person name="Macko-Podgorni A."/>
            <person name="Moranska E."/>
            <person name="Grzebelus E."/>
            <person name="Grzebelus D."/>
            <person name="Ashrafi H."/>
            <person name="Zheng Z."/>
            <person name="Cheng S."/>
            <person name="Spooner D."/>
            <person name="Van Deynze A."/>
            <person name="Simon P."/>
        </authorList>
    </citation>
    <scope>NUCLEOTIDE SEQUENCE</scope>
    <source>
        <tissue evidence="2">Leaf</tissue>
    </source>
</reference>
<evidence type="ECO:0000256" key="1">
    <source>
        <dbReference type="SAM" id="Coils"/>
    </source>
</evidence>
<evidence type="ECO:0000313" key="2">
    <source>
        <dbReference type="EMBL" id="WOG99805.1"/>
    </source>
</evidence>
<feature type="coiled-coil region" evidence="1">
    <location>
        <begin position="223"/>
        <end position="250"/>
    </location>
</feature>
<sequence length="264" mass="29884">MSHSRSISLPSRPHPSAADVEEHLCRLRSSDETSTSSLSNKLSGLKNLYECVDDFLQLPMNHSSNSEEALGASIRLLDLCNLTKEAFSQMRASVQDLESSLRRREADVSSKIGSYLICMKKVNKMVSKSLATLKKSQNKKCNETSATVSLLREVEEVSITMFESLFSSVFPAKETSNQNRWSLVFKSKQSKRVHVEGKVEEMQMDIEAIYKQKINLQSDFSRIQGAQKCLMALDKNMQQCEEDLECLYRSLIKTRVSILNVLNQ</sequence>
<dbReference type="GO" id="GO:0048367">
    <property type="term" value="P:shoot system development"/>
    <property type="evidence" value="ECO:0007669"/>
    <property type="project" value="InterPro"/>
</dbReference>
<dbReference type="PANTHER" id="PTHR33070">
    <property type="entry name" value="OS06G0725500 PROTEIN"/>
    <property type="match status" value="1"/>
</dbReference>
<dbReference type="EMBL" id="CP093347">
    <property type="protein sequence ID" value="WOG99805.1"/>
    <property type="molecule type" value="Genomic_DNA"/>
</dbReference>